<dbReference type="EC" id="1.11.1.24" evidence="3"/>
<dbReference type="GO" id="GO:0034599">
    <property type="term" value="P:cellular response to oxidative stress"/>
    <property type="evidence" value="ECO:0007669"/>
    <property type="project" value="TreeGrafter"/>
</dbReference>
<sequence>MAKLKAGDKAPAITAKNQHGQTVSLNDFIGKKVILYFYPKDNTPGCTTEACNFRDNYQSLQSDGFEVIGVSVNTERSHRNFAQKFNLPFTLLVDTDQQIANDYGVWGEKMLFGRKYMGTLRTTFVIDEKGTITHIIDKVDNERASQQVRELLG</sequence>
<dbReference type="CDD" id="cd03017">
    <property type="entry name" value="PRX_BCP"/>
    <property type="match status" value="1"/>
</dbReference>
<proteinExistence type="inferred from homology"/>
<evidence type="ECO:0000313" key="15">
    <source>
        <dbReference type="EMBL" id="GGG75871.1"/>
    </source>
</evidence>
<dbReference type="Proteomes" id="UP000660862">
    <property type="component" value="Unassembled WGS sequence"/>
</dbReference>
<evidence type="ECO:0000256" key="10">
    <source>
        <dbReference type="ARBA" id="ARBA00038489"/>
    </source>
</evidence>
<gene>
    <name evidence="15" type="ORF">GCM10007415_04380</name>
</gene>
<dbReference type="InterPro" id="IPR050924">
    <property type="entry name" value="Peroxiredoxin_BCP/PrxQ"/>
</dbReference>
<evidence type="ECO:0000256" key="1">
    <source>
        <dbReference type="ARBA" id="ARBA00003330"/>
    </source>
</evidence>
<dbReference type="PANTHER" id="PTHR42801">
    <property type="entry name" value="THIOREDOXIN-DEPENDENT PEROXIDE REDUCTASE"/>
    <property type="match status" value="1"/>
</dbReference>
<evidence type="ECO:0000256" key="4">
    <source>
        <dbReference type="ARBA" id="ARBA00022559"/>
    </source>
</evidence>
<evidence type="ECO:0000256" key="5">
    <source>
        <dbReference type="ARBA" id="ARBA00022862"/>
    </source>
</evidence>
<comment type="subunit">
    <text evidence="2">Monomer.</text>
</comment>
<evidence type="ECO:0000256" key="6">
    <source>
        <dbReference type="ARBA" id="ARBA00023002"/>
    </source>
</evidence>
<dbReference type="GO" id="GO:0005737">
    <property type="term" value="C:cytoplasm"/>
    <property type="evidence" value="ECO:0007669"/>
    <property type="project" value="TreeGrafter"/>
</dbReference>
<evidence type="ECO:0000256" key="11">
    <source>
        <dbReference type="ARBA" id="ARBA00042639"/>
    </source>
</evidence>
<comment type="caution">
    <text evidence="15">The sequence shown here is derived from an EMBL/GenBank/DDBJ whole genome shotgun (WGS) entry which is preliminary data.</text>
</comment>
<evidence type="ECO:0000313" key="16">
    <source>
        <dbReference type="Proteomes" id="UP000660862"/>
    </source>
</evidence>
<keyword evidence="5" id="KW-0049">Antioxidant</keyword>
<organism evidence="15 16">
    <name type="scientific">Parapedobacter pyrenivorans</name>
    <dbReference type="NCBI Taxonomy" id="1305674"/>
    <lineage>
        <taxon>Bacteria</taxon>
        <taxon>Pseudomonadati</taxon>
        <taxon>Bacteroidota</taxon>
        <taxon>Sphingobacteriia</taxon>
        <taxon>Sphingobacteriales</taxon>
        <taxon>Sphingobacteriaceae</taxon>
        <taxon>Parapedobacter</taxon>
    </lineage>
</organism>
<dbReference type="NCBIfam" id="NF006960">
    <property type="entry name" value="PRK09437.1"/>
    <property type="match status" value="1"/>
</dbReference>
<name>A0A917M459_9SPHI</name>
<protein>
    <recommendedName>
        <fullName evidence="3">thioredoxin-dependent peroxiredoxin</fullName>
        <ecNumber evidence="3">1.11.1.24</ecNumber>
    </recommendedName>
    <alternativeName>
        <fullName evidence="9">Thioredoxin peroxidase</fullName>
    </alternativeName>
    <alternativeName>
        <fullName evidence="11">Thioredoxin-dependent peroxiredoxin Bcp</fullName>
    </alternativeName>
</protein>
<comment type="catalytic activity">
    <reaction evidence="12">
        <text>a hydroperoxide + [thioredoxin]-dithiol = an alcohol + [thioredoxin]-disulfide + H2O</text>
        <dbReference type="Rhea" id="RHEA:62620"/>
        <dbReference type="Rhea" id="RHEA-COMP:10698"/>
        <dbReference type="Rhea" id="RHEA-COMP:10700"/>
        <dbReference type="ChEBI" id="CHEBI:15377"/>
        <dbReference type="ChEBI" id="CHEBI:29950"/>
        <dbReference type="ChEBI" id="CHEBI:30879"/>
        <dbReference type="ChEBI" id="CHEBI:35924"/>
        <dbReference type="ChEBI" id="CHEBI:50058"/>
        <dbReference type="EC" id="1.11.1.24"/>
    </reaction>
</comment>
<evidence type="ECO:0000256" key="12">
    <source>
        <dbReference type="ARBA" id="ARBA00049091"/>
    </source>
</evidence>
<dbReference type="InterPro" id="IPR013766">
    <property type="entry name" value="Thioredoxin_domain"/>
</dbReference>
<dbReference type="InterPro" id="IPR036249">
    <property type="entry name" value="Thioredoxin-like_sf"/>
</dbReference>
<dbReference type="PROSITE" id="PS51352">
    <property type="entry name" value="THIOREDOXIN_2"/>
    <property type="match status" value="1"/>
</dbReference>
<dbReference type="EMBL" id="BMER01000001">
    <property type="protein sequence ID" value="GGG75871.1"/>
    <property type="molecule type" value="Genomic_DNA"/>
</dbReference>
<evidence type="ECO:0000256" key="3">
    <source>
        <dbReference type="ARBA" id="ARBA00013017"/>
    </source>
</evidence>
<feature type="active site" description="Cysteine sulfenic acid (-SOH) intermediate; for peroxidase activity" evidence="13">
    <location>
        <position position="46"/>
    </location>
</feature>
<keyword evidence="16" id="KW-1185">Reference proteome</keyword>
<dbReference type="RefSeq" id="WP_188504297.1">
    <property type="nucleotide sequence ID" value="NZ_BMER01000001.1"/>
</dbReference>
<accession>A0A917M459</accession>
<evidence type="ECO:0000256" key="9">
    <source>
        <dbReference type="ARBA" id="ARBA00032824"/>
    </source>
</evidence>
<comment type="function">
    <text evidence="1">Thiol-specific peroxidase that catalyzes the reduction of hydrogen peroxide and organic hydroperoxides to water and alcohols, respectively. Plays a role in cell protection against oxidative stress by detoxifying peroxides and as sensor of hydrogen peroxide-mediated signaling events.</text>
</comment>
<comment type="similarity">
    <text evidence="10">Belongs to the peroxiredoxin family. BCP/PrxQ subfamily.</text>
</comment>
<evidence type="ECO:0000256" key="8">
    <source>
        <dbReference type="ARBA" id="ARBA00023284"/>
    </source>
</evidence>
<reference evidence="15" key="2">
    <citation type="submission" date="2020-09" db="EMBL/GenBank/DDBJ databases">
        <authorList>
            <person name="Sun Q."/>
            <person name="Zhou Y."/>
        </authorList>
    </citation>
    <scope>NUCLEOTIDE SEQUENCE</scope>
    <source>
        <strain evidence="15">CGMCC 1.12195</strain>
    </source>
</reference>
<dbReference type="PANTHER" id="PTHR42801:SF4">
    <property type="entry name" value="AHPC_TSA FAMILY PROTEIN"/>
    <property type="match status" value="1"/>
</dbReference>
<evidence type="ECO:0000256" key="7">
    <source>
        <dbReference type="ARBA" id="ARBA00023157"/>
    </source>
</evidence>
<evidence type="ECO:0000256" key="2">
    <source>
        <dbReference type="ARBA" id="ARBA00011245"/>
    </source>
</evidence>
<evidence type="ECO:0000256" key="13">
    <source>
        <dbReference type="PIRSR" id="PIRSR000239-1"/>
    </source>
</evidence>
<keyword evidence="4" id="KW-0575">Peroxidase</keyword>
<dbReference type="Pfam" id="PF00578">
    <property type="entry name" value="AhpC-TSA"/>
    <property type="match status" value="1"/>
</dbReference>
<dbReference type="SUPFAM" id="SSF52833">
    <property type="entry name" value="Thioredoxin-like"/>
    <property type="match status" value="1"/>
</dbReference>
<evidence type="ECO:0000259" key="14">
    <source>
        <dbReference type="PROSITE" id="PS51352"/>
    </source>
</evidence>
<keyword evidence="7" id="KW-1015">Disulfide bond</keyword>
<keyword evidence="8" id="KW-0676">Redox-active center</keyword>
<dbReference type="GO" id="GO:0045454">
    <property type="term" value="P:cell redox homeostasis"/>
    <property type="evidence" value="ECO:0007669"/>
    <property type="project" value="TreeGrafter"/>
</dbReference>
<dbReference type="AlphaFoldDB" id="A0A917M459"/>
<dbReference type="InterPro" id="IPR024706">
    <property type="entry name" value="Peroxiredoxin_AhpC-typ"/>
</dbReference>
<reference evidence="15" key="1">
    <citation type="journal article" date="2014" name="Int. J. Syst. Evol. Microbiol.">
        <title>Complete genome sequence of Corynebacterium casei LMG S-19264T (=DSM 44701T), isolated from a smear-ripened cheese.</title>
        <authorList>
            <consortium name="US DOE Joint Genome Institute (JGI-PGF)"/>
            <person name="Walter F."/>
            <person name="Albersmeier A."/>
            <person name="Kalinowski J."/>
            <person name="Ruckert C."/>
        </authorList>
    </citation>
    <scope>NUCLEOTIDE SEQUENCE</scope>
    <source>
        <strain evidence="15">CGMCC 1.12195</strain>
    </source>
</reference>
<dbReference type="Gene3D" id="3.40.30.10">
    <property type="entry name" value="Glutaredoxin"/>
    <property type="match status" value="1"/>
</dbReference>
<dbReference type="FunFam" id="3.40.30.10:FF:000007">
    <property type="entry name" value="Thioredoxin-dependent thiol peroxidase"/>
    <property type="match status" value="1"/>
</dbReference>
<feature type="domain" description="Thioredoxin" evidence="14">
    <location>
        <begin position="4"/>
        <end position="153"/>
    </location>
</feature>
<keyword evidence="6" id="KW-0560">Oxidoreductase</keyword>
<dbReference type="GO" id="GO:0008379">
    <property type="term" value="F:thioredoxin peroxidase activity"/>
    <property type="evidence" value="ECO:0007669"/>
    <property type="project" value="TreeGrafter"/>
</dbReference>
<dbReference type="PIRSF" id="PIRSF000239">
    <property type="entry name" value="AHPC"/>
    <property type="match status" value="1"/>
</dbReference>
<dbReference type="InterPro" id="IPR000866">
    <property type="entry name" value="AhpC/TSA"/>
</dbReference>